<gene>
    <name evidence="2" type="ORF">PXEA_LOCUS16426</name>
</gene>
<feature type="region of interest" description="Disordered" evidence="1">
    <location>
        <begin position="117"/>
        <end position="162"/>
    </location>
</feature>
<comment type="caution">
    <text evidence="2">The sequence shown here is derived from an EMBL/GenBank/DDBJ whole genome shotgun (WGS) entry which is preliminary data.</text>
</comment>
<feature type="compositionally biased region" description="Low complexity" evidence="1">
    <location>
        <begin position="139"/>
        <end position="154"/>
    </location>
</feature>
<protein>
    <submittedName>
        <fullName evidence="2">Uncharacterized protein</fullName>
    </submittedName>
</protein>
<dbReference type="Proteomes" id="UP000784294">
    <property type="component" value="Unassembled WGS sequence"/>
</dbReference>
<dbReference type="AlphaFoldDB" id="A0A3S5AG50"/>
<evidence type="ECO:0000256" key="1">
    <source>
        <dbReference type="SAM" id="MobiDB-lite"/>
    </source>
</evidence>
<name>A0A3S5AG50_9PLAT</name>
<reference evidence="2" key="1">
    <citation type="submission" date="2018-11" db="EMBL/GenBank/DDBJ databases">
        <authorList>
            <consortium name="Pathogen Informatics"/>
        </authorList>
    </citation>
    <scope>NUCLEOTIDE SEQUENCE</scope>
</reference>
<evidence type="ECO:0000313" key="3">
    <source>
        <dbReference type="Proteomes" id="UP000784294"/>
    </source>
</evidence>
<sequence>MDWGGDRTLSTTITHHPASTIAQMPSINFEPGDDCGTSQCTFLLVCFSCKQAPKLRRYTLKTAFQPAYLGQLSYSRAEMAESVADCLTQGSSERRRGKHLSVDAYFETLTEPRLDGLPNRPDYFNPAGTAASTVHPATSSRPSSRSALPFLSASPTPPTLAM</sequence>
<accession>A0A3S5AG50</accession>
<keyword evidence="3" id="KW-1185">Reference proteome</keyword>
<dbReference type="EMBL" id="CAAALY010059442">
    <property type="protein sequence ID" value="VEL22986.1"/>
    <property type="molecule type" value="Genomic_DNA"/>
</dbReference>
<organism evidence="2 3">
    <name type="scientific">Protopolystoma xenopodis</name>
    <dbReference type="NCBI Taxonomy" id="117903"/>
    <lineage>
        <taxon>Eukaryota</taxon>
        <taxon>Metazoa</taxon>
        <taxon>Spiralia</taxon>
        <taxon>Lophotrochozoa</taxon>
        <taxon>Platyhelminthes</taxon>
        <taxon>Monogenea</taxon>
        <taxon>Polyopisthocotylea</taxon>
        <taxon>Polystomatidea</taxon>
        <taxon>Polystomatidae</taxon>
        <taxon>Protopolystoma</taxon>
    </lineage>
</organism>
<proteinExistence type="predicted"/>
<evidence type="ECO:0000313" key="2">
    <source>
        <dbReference type="EMBL" id="VEL22986.1"/>
    </source>
</evidence>